<dbReference type="OrthoDB" id="344451at2"/>
<feature type="transmembrane region" description="Helical" evidence="8">
    <location>
        <begin position="449"/>
        <end position="470"/>
    </location>
</feature>
<feature type="transmembrane region" description="Helical" evidence="8">
    <location>
        <begin position="180"/>
        <end position="200"/>
    </location>
</feature>
<feature type="transmembrane region" description="Helical" evidence="8">
    <location>
        <begin position="273"/>
        <end position="301"/>
    </location>
</feature>
<evidence type="ECO:0000259" key="9">
    <source>
        <dbReference type="Pfam" id="PF00361"/>
    </source>
</evidence>
<comment type="caution">
    <text evidence="10">The sequence shown here is derived from an EMBL/GenBank/DDBJ whole genome shotgun (WGS) entry which is preliminary data.</text>
</comment>
<dbReference type="GO" id="GO:0005886">
    <property type="term" value="C:plasma membrane"/>
    <property type="evidence" value="ECO:0007669"/>
    <property type="project" value="UniProtKB-SubCell"/>
</dbReference>
<feature type="transmembrane region" description="Helical" evidence="8">
    <location>
        <begin position="7"/>
        <end position="28"/>
    </location>
</feature>
<feature type="transmembrane region" description="Helical" evidence="8">
    <location>
        <begin position="410"/>
        <end position="429"/>
    </location>
</feature>
<feature type="transmembrane region" description="Helical" evidence="8">
    <location>
        <begin position="206"/>
        <end position="229"/>
    </location>
</feature>
<dbReference type="PANTHER" id="PTHR42703">
    <property type="entry name" value="NADH DEHYDROGENASE"/>
    <property type="match status" value="1"/>
</dbReference>
<sequence>MEEGRKFSFVSSILVGASAFIPLLYFIFNGADPLGEDFPILLGLSLQVYIGFSAFMLVQSYETIFTERVAFGYAIFWASLGVCYLAGKSVLLPVALEIASFSTIIIYSGTEFGKKQIESLGSLLLASGISALFLSAWVFLPDNDPRGLFLLTIGLLVKSGFSGFHIWLPKVNEGGPSHALGSFAGALEIFPLLLFTRYVLPNWQDPFLYNILFPLAALGVFFGGITSFFHKDPKKALAYSSIESINFLWLCLATCGMFQSSTEPELKFLSNSFFILFFISLLHHSFSKTFQVFSIGLVARLRNSSSTDEMKGIGRYIGISPLWMGIGTFSYAVIPGTLGFVSEATYLFLNAKILDMPLGRSVFLLPAMIFIFFGIVLGGFTHIRLFLSLFLSFPDPNIALPEWNPIKRRWVLISVGSLAVMIVALPLLLPFILYLPNLAKYVDESLRQWIQSLAIVSGITVSFVVSLIGFRWAHRIKKRKYWDCGNGYFGPELSIPATVFSEPLRNSIGRYFLTKEGTSIVDQSVLNFFKRFLDFGENILKAEEHRDEEVSHYLAISSVFLITILAVLVMSDWGKF</sequence>
<feature type="transmembrane region" description="Helical" evidence="8">
    <location>
        <begin position="322"/>
        <end position="342"/>
    </location>
</feature>
<feature type="domain" description="NADH:quinone oxidoreductase/Mrp antiporter transmembrane" evidence="9">
    <location>
        <begin position="148"/>
        <end position="348"/>
    </location>
</feature>
<name>A0A4R9JXL5_9LEPT</name>
<protein>
    <submittedName>
        <fullName evidence="10">Formate hydrogenase</fullName>
    </submittedName>
</protein>
<evidence type="ECO:0000313" key="11">
    <source>
        <dbReference type="Proteomes" id="UP000297693"/>
    </source>
</evidence>
<evidence type="ECO:0000313" key="10">
    <source>
        <dbReference type="EMBL" id="TGL57941.1"/>
    </source>
</evidence>
<feature type="transmembrane region" description="Helical" evidence="8">
    <location>
        <begin position="362"/>
        <end position="390"/>
    </location>
</feature>
<comment type="similarity">
    <text evidence="2">Belongs to the CPA3 antiporters (TC 2.A.63) subunit D family.</text>
</comment>
<dbReference type="PANTHER" id="PTHR42703:SF1">
    <property type="entry name" value="NA(+)_H(+) ANTIPORTER SUBUNIT D1"/>
    <property type="match status" value="1"/>
</dbReference>
<evidence type="ECO:0000256" key="6">
    <source>
        <dbReference type="ARBA" id="ARBA00023136"/>
    </source>
</evidence>
<comment type="subcellular location">
    <subcellularLocation>
        <location evidence="1">Cell membrane</location>
        <topology evidence="1">Multi-pass membrane protein</topology>
    </subcellularLocation>
    <subcellularLocation>
        <location evidence="7">Membrane</location>
        <topology evidence="7">Multi-pass membrane protein</topology>
    </subcellularLocation>
</comment>
<evidence type="ECO:0000256" key="3">
    <source>
        <dbReference type="ARBA" id="ARBA00022475"/>
    </source>
</evidence>
<dbReference type="EMBL" id="RQGD01000034">
    <property type="protein sequence ID" value="TGL57941.1"/>
    <property type="molecule type" value="Genomic_DNA"/>
</dbReference>
<feature type="transmembrane region" description="Helical" evidence="8">
    <location>
        <begin position="70"/>
        <end position="87"/>
    </location>
</feature>
<feature type="transmembrane region" description="Helical" evidence="8">
    <location>
        <begin position="550"/>
        <end position="570"/>
    </location>
</feature>
<keyword evidence="6 8" id="KW-0472">Membrane</keyword>
<keyword evidence="5 8" id="KW-1133">Transmembrane helix</keyword>
<dbReference type="Pfam" id="PF00361">
    <property type="entry name" value="Proton_antipo_M"/>
    <property type="match status" value="1"/>
</dbReference>
<evidence type="ECO:0000256" key="1">
    <source>
        <dbReference type="ARBA" id="ARBA00004651"/>
    </source>
</evidence>
<reference evidence="10" key="1">
    <citation type="journal article" date="2019" name="PLoS Negl. Trop. Dis.">
        <title>Revisiting the worldwide diversity of Leptospira species in the environment.</title>
        <authorList>
            <person name="Vincent A.T."/>
            <person name="Schiettekatte O."/>
            <person name="Bourhy P."/>
            <person name="Veyrier F.J."/>
            <person name="Picardeau M."/>
        </authorList>
    </citation>
    <scope>NUCLEOTIDE SEQUENCE [LARGE SCALE GENOMIC DNA]</scope>
    <source>
        <strain evidence="10">201702476</strain>
    </source>
</reference>
<keyword evidence="4 7" id="KW-0812">Transmembrane</keyword>
<evidence type="ECO:0000256" key="4">
    <source>
        <dbReference type="ARBA" id="ARBA00022692"/>
    </source>
</evidence>
<dbReference type="InterPro" id="IPR050586">
    <property type="entry name" value="CPA3_Na-H_Antiporter_D"/>
</dbReference>
<dbReference type="AlphaFoldDB" id="A0A4R9JXL5"/>
<dbReference type="Proteomes" id="UP000297693">
    <property type="component" value="Unassembled WGS sequence"/>
</dbReference>
<feature type="transmembrane region" description="Helical" evidence="8">
    <location>
        <begin position="122"/>
        <end position="140"/>
    </location>
</feature>
<feature type="transmembrane region" description="Helical" evidence="8">
    <location>
        <begin position="40"/>
        <end position="58"/>
    </location>
</feature>
<proteinExistence type="inferred from homology"/>
<keyword evidence="11" id="KW-1185">Reference proteome</keyword>
<evidence type="ECO:0000256" key="5">
    <source>
        <dbReference type="ARBA" id="ARBA00022989"/>
    </source>
</evidence>
<evidence type="ECO:0000256" key="8">
    <source>
        <dbReference type="SAM" id="Phobius"/>
    </source>
</evidence>
<gene>
    <name evidence="10" type="ORF">EHQ58_11095</name>
</gene>
<keyword evidence="3" id="KW-1003">Cell membrane</keyword>
<dbReference type="InterPro" id="IPR001750">
    <property type="entry name" value="ND/Mrp_TM"/>
</dbReference>
<accession>A0A4R9JXL5</accession>
<evidence type="ECO:0000256" key="2">
    <source>
        <dbReference type="ARBA" id="ARBA00005346"/>
    </source>
</evidence>
<evidence type="ECO:0000256" key="7">
    <source>
        <dbReference type="RuleBase" id="RU000320"/>
    </source>
</evidence>
<feature type="transmembrane region" description="Helical" evidence="8">
    <location>
        <begin position="146"/>
        <end position="168"/>
    </location>
</feature>
<organism evidence="10 11">
    <name type="scientific">Leptospira ognonensis</name>
    <dbReference type="NCBI Taxonomy" id="2484945"/>
    <lineage>
        <taxon>Bacteria</taxon>
        <taxon>Pseudomonadati</taxon>
        <taxon>Spirochaetota</taxon>
        <taxon>Spirochaetia</taxon>
        <taxon>Leptospirales</taxon>
        <taxon>Leptospiraceae</taxon>
        <taxon>Leptospira</taxon>
    </lineage>
</organism>